<organism evidence="2 3">
    <name type="scientific">Actinorugispora endophytica</name>
    <dbReference type="NCBI Taxonomy" id="1605990"/>
    <lineage>
        <taxon>Bacteria</taxon>
        <taxon>Bacillati</taxon>
        <taxon>Actinomycetota</taxon>
        <taxon>Actinomycetes</taxon>
        <taxon>Streptosporangiales</taxon>
        <taxon>Nocardiopsidaceae</taxon>
        <taxon>Actinorugispora</taxon>
    </lineage>
</organism>
<feature type="region of interest" description="Disordered" evidence="1">
    <location>
        <begin position="34"/>
        <end position="80"/>
    </location>
</feature>
<gene>
    <name evidence="2" type="ORF">EV190_10225</name>
</gene>
<dbReference type="EMBL" id="SNYN01000002">
    <property type="protein sequence ID" value="TDQ54193.1"/>
    <property type="molecule type" value="Genomic_DNA"/>
</dbReference>
<dbReference type="AlphaFoldDB" id="A0A4R6V2J5"/>
<dbReference type="OrthoDB" id="3428641at2"/>
<evidence type="ECO:0000256" key="1">
    <source>
        <dbReference type="SAM" id="MobiDB-lite"/>
    </source>
</evidence>
<evidence type="ECO:0000313" key="3">
    <source>
        <dbReference type="Proteomes" id="UP000295281"/>
    </source>
</evidence>
<feature type="compositionally biased region" description="Basic and acidic residues" evidence="1">
    <location>
        <begin position="34"/>
        <end position="47"/>
    </location>
</feature>
<comment type="caution">
    <text evidence="2">The sequence shown here is derived from an EMBL/GenBank/DDBJ whole genome shotgun (WGS) entry which is preliminary data.</text>
</comment>
<keyword evidence="3" id="KW-1185">Reference proteome</keyword>
<name>A0A4R6V2J5_9ACTN</name>
<sequence length="164" mass="18676">MSPEDGELITLKEWAQQCGYSYDYVMHSMRRHYPDFPEPERRRKGDAGKGGGTGNNLYDPAKLERFKPRGPAPVELPDEDLGKQVTLGGFAALLGVNTGTINKIKDHRPDTLPDTVDGQRWYPRARYHVRDLLLMWNSRPGKGSGSDRRRPALPWQNRQNPDPH</sequence>
<reference evidence="2 3" key="1">
    <citation type="submission" date="2019-03" db="EMBL/GenBank/DDBJ databases">
        <title>Genomic Encyclopedia of Type Strains, Phase IV (KMG-IV): sequencing the most valuable type-strain genomes for metagenomic binning, comparative biology and taxonomic classification.</title>
        <authorList>
            <person name="Goeker M."/>
        </authorList>
    </citation>
    <scope>NUCLEOTIDE SEQUENCE [LARGE SCALE GENOMIC DNA]</scope>
    <source>
        <strain evidence="2 3">DSM 46770</strain>
    </source>
</reference>
<protein>
    <submittedName>
        <fullName evidence="2">Uncharacterized protein</fullName>
    </submittedName>
</protein>
<dbReference type="Proteomes" id="UP000295281">
    <property type="component" value="Unassembled WGS sequence"/>
</dbReference>
<proteinExistence type="predicted"/>
<dbReference type="RefSeq" id="WP_133740210.1">
    <property type="nucleotide sequence ID" value="NZ_SNYN01000002.1"/>
</dbReference>
<accession>A0A4R6V2J5</accession>
<evidence type="ECO:0000313" key="2">
    <source>
        <dbReference type="EMBL" id="TDQ54193.1"/>
    </source>
</evidence>
<feature type="region of interest" description="Disordered" evidence="1">
    <location>
        <begin position="137"/>
        <end position="164"/>
    </location>
</feature>